<keyword evidence="3" id="KW-1185">Reference proteome</keyword>
<organism evidence="2 3">
    <name type="scientific">Didymella rabiei</name>
    <name type="common">Chickpea ascochyta blight fungus</name>
    <name type="synonym">Mycosphaerella rabiei</name>
    <dbReference type="NCBI Taxonomy" id="5454"/>
    <lineage>
        <taxon>Eukaryota</taxon>
        <taxon>Fungi</taxon>
        <taxon>Dikarya</taxon>
        <taxon>Ascomycota</taxon>
        <taxon>Pezizomycotina</taxon>
        <taxon>Dothideomycetes</taxon>
        <taxon>Pleosporomycetidae</taxon>
        <taxon>Pleosporales</taxon>
        <taxon>Pleosporineae</taxon>
        <taxon>Didymellaceae</taxon>
        <taxon>Ascochyta</taxon>
    </lineage>
</organism>
<dbReference type="Proteomes" id="UP000076837">
    <property type="component" value="Unassembled WGS sequence"/>
</dbReference>
<protein>
    <submittedName>
        <fullName evidence="2">Uncharacterized protein</fullName>
    </submittedName>
</protein>
<feature type="compositionally biased region" description="Gly residues" evidence="1">
    <location>
        <begin position="406"/>
        <end position="415"/>
    </location>
</feature>
<evidence type="ECO:0000256" key="1">
    <source>
        <dbReference type="SAM" id="MobiDB-lite"/>
    </source>
</evidence>
<sequence length="426" mass="47956">MPAQQIFSAKALVGVWRNLRNTRDKNDFYLTLQYHQDDVRASKGKKYGKTNVVETTSELEDGKAVDVSGKSISFVVPWRSMQAQRRELREKEKELAEALVMLAGEVSFTGTQLHLFFCRDQDSKADMNPDLSPTLQASLTQNPLVQIRHLAAGISRQMSKVEIQMADNAPFSHGKNIYTGGEIARKFLPAIQTLFDQRPIPQRMIFELLMELKDLIYMGMADCSKEVLEWEIDGPAIGALEEMDDAFARAITPVPTAVEDGHMPSRELEPGQKRVLRRKASSLSSITLSKPQQPFLTSSTIELLYTLESLETTALALTHLSVPIPDFCAHSIITLRRFSPRQTLTEFSANKKRRSGRCAEYARCMKWASTNWRQGGGCRRGCKNEDEDSENLPSWHRSSRWFDGNGDGTHMVGGGRPEELEAIKET</sequence>
<evidence type="ECO:0000313" key="3">
    <source>
        <dbReference type="Proteomes" id="UP000076837"/>
    </source>
</evidence>
<reference evidence="2 3" key="1">
    <citation type="journal article" date="2016" name="Sci. Rep.">
        <title>Draft genome sequencing and secretome analysis of fungal phytopathogen Ascochyta rabiei provides insight into the necrotrophic effector repertoire.</title>
        <authorList>
            <person name="Verma S."/>
            <person name="Gazara R.K."/>
            <person name="Nizam S."/>
            <person name="Parween S."/>
            <person name="Chattopadhyay D."/>
            <person name="Verma P.K."/>
        </authorList>
    </citation>
    <scope>NUCLEOTIDE SEQUENCE [LARGE SCALE GENOMIC DNA]</scope>
    <source>
        <strain evidence="2 3">ArDII</strain>
    </source>
</reference>
<dbReference type="AlphaFoldDB" id="A0A163FUZ5"/>
<gene>
    <name evidence="2" type="ORF">ST47_g4326</name>
</gene>
<feature type="region of interest" description="Disordered" evidence="1">
    <location>
        <begin position="406"/>
        <end position="426"/>
    </location>
</feature>
<comment type="caution">
    <text evidence="2">The sequence shown here is derived from an EMBL/GenBank/DDBJ whole genome shotgun (WGS) entry which is preliminary data.</text>
</comment>
<dbReference type="EMBL" id="JYNV01000155">
    <property type="protein sequence ID" value="KZM24549.1"/>
    <property type="molecule type" value="Genomic_DNA"/>
</dbReference>
<accession>A0A163FUZ5</accession>
<evidence type="ECO:0000313" key="2">
    <source>
        <dbReference type="EMBL" id="KZM24549.1"/>
    </source>
</evidence>
<feature type="compositionally biased region" description="Basic and acidic residues" evidence="1">
    <location>
        <begin position="416"/>
        <end position="426"/>
    </location>
</feature>
<name>A0A163FUZ5_DIDRA</name>
<proteinExistence type="predicted"/>